<dbReference type="InterPro" id="IPR045226">
    <property type="entry name" value="Dsc3"/>
</dbReference>
<dbReference type="SUPFAM" id="SSF89360">
    <property type="entry name" value="HesB-like domain"/>
    <property type="match status" value="1"/>
</dbReference>
<feature type="region of interest" description="Disordered" evidence="1">
    <location>
        <begin position="60"/>
        <end position="167"/>
    </location>
</feature>
<feature type="compositionally biased region" description="Basic residues" evidence="1">
    <location>
        <begin position="156"/>
        <end position="167"/>
    </location>
</feature>
<dbReference type="STRING" id="1658172.A0A1B7P3R0"/>
<feature type="compositionally biased region" description="Low complexity" evidence="1">
    <location>
        <begin position="494"/>
        <end position="503"/>
    </location>
</feature>
<feature type="compositionally biased region" description="Low complexity" evidence="1">
    <location>
        <begin position="456"/>
        <end position="467"/>
    </location>
</feature>
<dbReference type="InterPro" id="IPR016092">
    <property type="entry name" value="ATAP"/>
</dbReference>
<dbReference type="InterPro" id="IPR035903">
    <property type="entry name" value="HesB-like_dom_sf"/>
</dbReference>
<dbReference type="InterPro" id="IPR000361">
    <property type="entry name" value="ATAP_core_dom"/>
</dbReference>
<dbReference type="InterPro" id="IPR025390">
    <property type="entry name" value="Dsc3_C"/>
</dbReference>
<feature type="domain" description="DSC E3 ubiquitin ligase complex subunit 3 C-terminal" evidence="4">
    <location>
        <begin position="529"/>
        <end position="587"/>
    </location>
</feature>
<dbReference type="PANTHER" id="PTHR28049">
    <property type="entry name" value="TRANSMEMBRANE PROTEIN YOR223W"/>
    <property type="match status" value="1"/>
</dbReference>
<dbReference type="Gene3D" id="3.10.20.90">
    <property type="entry name" value="Phosphatidylinositol 3-kinase Catalytic Subunit, Chain A, domain 1"/>
    <property type="match status" value="1"/>
</dbReference>
<organism evidence="5 6">
    <name type="scientific">Emergomyces africanus</name>
    <dbReference type="NCBI Taxonomy" id="1955775"/>
    <lineage>
        <taxon>Eukaryota</taxon>
        <taxon>Fungi</taxon>
        <taxon>Dikarya</taxon>
        <taxon>Ascomycota</taxon>
        <taxon>Pezizomycotina</taxon>
        <taxon>Eurotiomycetes</taxon>
        <taxon>Eurotiomycetidae</taxon>
        <taxon>Onygenales</taxon>
        <taxon>Ajellomycetaceae</taxon>
        <taxon>Emergomyces</taxon>
    </lineage>
</organism>
<comment type="caution">
    <text evidence="5">The sequence shown here is derived from an EMBL/GenBank/DDBJ whole genome shotgun (WGS) entry which is preliminary data.</text>
</comment>
<gene>
    <name evidence="5" type="ORF">ACJ72_01978</name>
</gene>
<evidence type="ECO:0008006" key="7">
    <source>
        <dbReference type="Google" id="ProtNLM"/>
    </source>
</evidence>
<feature type="region of interest" description="Disordered" evidence="1">
    <location>
        <begin position="439"/>
        <end position="467"/>
    </location>
</feature>
<evidence type="ECO:0000259" key="2">
    <source>
        <dbReference type="Pfam" id="PF01521"/>
    </source>
</evidence>
<dbReference type="OrthoDB" id="333486at2759"/>
<feature type="compositionally biased region" description="Basic and acidic residues" evidence="1">
    <location>
        <begin position="439"/>
        <end position="455"/>
    </location>
</feature>
<protein>
    <recommendedName>
        <fullName evidence="7">Ubiquitin-like domain-containing protein</fullName>
    </recommendedName>
</protein>
<dbReference type="GO" id="GO:0005783">
    <property type="term" value="C:endoplasmic reticulum"/>
    <property type="evidence" value="ECO:0007669"/>
    <property type="project" value="TreeGrafter"/>
</dbReference>
<evidence type="ECO:0000259" key="3">
    <source>
        <dbReference type="Pfam" id="PF10302"/>
    </source>
</evidence>
<dbReference type="GO" id="GO:0044695">
    <property type="term" value="C:Dsc E3 ubiquitin ligase complex"/>
    <property type="evidence" value="ECO:0007669"/>
    <property type="project" value="InterPro"/>
</dbReference>
<dbReference type="NCBIfam" id="TIGR00049">
    <property type="entry name" value="iron-sulfur cluster assembly accessory protein"/>
    <property type="match status" value="1"/>
</dbReference>
<dbReference type="GO" id="GO:0051536">
    <property type="term" value="F:iron-sulfur cluster binding"/>
    <property type="evidence" value="ECO:0007669"/>
    <property type="project" value="InterPro"/>
</dbReference>
<reference evidence="5 6" key="1">
    <citation type="submission" date="2015-07" db="EMBL/GenBank/DDBJ databases">
        <title>Emmonsia species relationships and genome sequence.</title>
        <authorList>
            <person name="Cuomo C.A."/>
            <person name="Schwartz I.S."/>
            <person name="Kenyon C."/>
            <person name="de Hoog G.S."/>
            <person name="Govender N.P."/>
            <person name="Botha A."/>
            <person name="Moreno L."/>
            <person name="de Vries M."/>
            <person name="Munoz J.F."/>
            <person name="Stielow J.B."/>
        </authorList>
    </citation>
    <scope>NUCLEOTIDE SEQUENCE [LARGE SCALE GENOMIC DNA]</scope>
    <source>
        <strain evidence="5 6">CBS 136260</strain>
    </source>
</reference>
<evidence type="ECO:0000313" key="5">
    <source>
        <dbReference type="EMBL" id="OAX83665.1"/>
    </source>
</evidence>
<dbReference type="AlphaFoldDB" id="A0A1B7P3R0"/>
<feature type="compositionally biased region" description="Polar residues" evidence="1">
    <location>
        <begin position="510"/>
        <end position="520"/>
    </location>
</feature>
<dbReference type="EMBL" id="LGUA01000149">
    <property type="protein sequence ID" value="OAX83665.1"/>
    <property type="molecule type" value="Genomic_DNA"/>
</dbReference>
<accession>A0A1B7P3R0</accession>
<dbReference type="PANTHER" id="PTHR28049:SF1">
    <property type="entry name" value="DSC E3 UBIQUITIN LIGASE COMPLEX SUBUNIT 3"/>
    <property type="match status" value="1"/>
</dbReference>
<feature type="compositionally biased region" description="Low complexity" evidence="1">
    <location>
        <begin position="132"/>
        <end position="149"/>
    </location>
</feature>
<dbReference type="Pfam" id="PF13373">
    <property type="entry name" value="Dsc3_C"/>
    <property type="match status" value="1"/>
</dbReference>
<dbReference type="SUPFAM" id="SSF54236">
    <property type="entry name" value="Ubiquitin-like"/>
    <property type="match status" value="1"/>
</dbReference>
<feature type="domain" description="Core" evidence="2">
    <location>
        <begin position="170"/>
        <end position="262"/>
    </location>
</feature>
<feature type="compositionally biased region" description="Low complexity" evidence="1">
    <location>
        <begin position="111"/>
        <end position="123"/>
    </location>
</feature>
<feature type="domain" description="DSC E3 ubiquitin ligase complex subunit 3 ubiquitin-like" evidence="3">
    <location>
        <begin position="291"/>
        <end position="420"/>
    </location>
</feature>
<name>A0A1B7P3R0_9EURO</name>
<proteinExistence type="predicted"/>
<feature type="region of interest" description="Disordered" evidence="1">
    <location>
        <begin position="486"/>
        <end position="532"/>
    </location>
</feature>
<dbReference type="InterPro" id="IPR019413">
    <property type="entry name" value="Dsc3_ub-like_dom"/>
</dbReference>
<dbReference type="InterPro" id="IPR029071">
    <property type="entry name" value="Ubiquitin-like_domsf"/>
</dbReference>
<evidence type="ECO:0000259" key="4">
    <source>
        <dbReference type="Pfam" id="PF13373"/>
    </source>
</evidence>
<evidence type="ECO:0000256" key="1">
    <source>
        <dbReference type="SAM" id="MobiDB-lite"/>
    </source>
</evidence>
<feature type="region of interest" description="Disordered" evidence="1">
    <location>
        <begin position="363"/>
        <end position="409"/>
    </location>
</feature>
<sequence>MSFCSAIHPTVTSSSLLRSVTTKLPRRTACPLSLRSFSAYGSSNHSSKRKLQTATAYQPYSLPESFPPPRNTSGVSESSITVENATLSKWQSKSTGQPQQPPRSDESIKDSSASSPASSPPEAEAQKANPIASSSLPSTLASTAPSTLAKSEPPKKPRRASRLKARKTAMHITPEAILHLRQLTDQPDPKLVRVGVKNRGCSGLSYNLEYVDKPAPFDEVVEQDGVKILIDSKALFSIIGTEMDWQEDSLASRFVFRNPNITLPLANASKNYLLKTMVQHSPLLPSDISLLLTIRFSASIRDILLEIPDPTHLTAAGLKQLIRERLPQDLSTRRLRLIHAGKALEDGSSLSSALNIVSLHERDNKSTTTPFPPGGADSNFDHAGDGGRGSGNGTSKGKAPVRDPPTPRLRTYIHCSIGDIILSAPELEAEARLARVAEKTNEKREGKGMVVDRHSSSSYSSSPFPSSHLELSSTSNILLSPSAISATAPRNDTSHTPSPSPSGEHGGPQQAESSSSNSNHRPIPPVGPRGFDRLLEAGFTPAEVSALRSQFLALQSLSHTPDTMPSGAELRRLEDIWMDEGGSTGSMDGGGGGLGVGALAWLVVVVQGLPMTGSGLRRGLRGRG</sequence>
<dbReference type="GO" id="GO:0016226">
    <property type="term" value="P:iron-sulfur cluster assembly"/>
    <property type="evidence" value="ECO:0007669"/>
    <property type="project" value="InterPro"/>
</dbReference>
<dbReference type="Gene3D" id="2.60.300.12">
    <property type="entry name" value="HesB-like domain"/>
    <property type="match status" value="1"/>
</dbReference>
<dbReference type="Pfam" id="PF10302">
    <property type="entry name" value="Dsc3_N"/>
    <property type="match status" value="1"/>
</dbReference>
<feature type="compositionally biased region" description="Polar residues" evidence="1">
    <location>
        <begin position="71"/>
        <end position="98"/>
    </location>
</feature>
<dbReference type="Pfam" id="PF01521">
    <property type="entry name" value="Fe-S_biosyn"/>
    <property type="match status" value="1"/>
</dbReference>
<evidence type="ECO:0000313" key="6">
    <source>
        <dbReference type="Proteomes" id="UP000091918"/>
    </source>
</evidence>
<keyword evidence="6" id="KW-1185">Reference proteome</keyword>
<dbReference type="Proteomes" id="UP000091918">
    <property type="component" value="Unassembled WGS sequence"/>
</dbReference>